<gene>
    <name evidence="1" type="ORF">WS74_0843</name>
</gene>
<dbReference type="AlphaFoldDB" id="A0A088GHF3"/>
<keyword evidence="2" id="KW-1185">Reference proteome</keyword>
<reference evidence="2" key="2">
    <citation type="submission" date="2014-08" db="EMBL/GenBank/DDBJ databases">
        <title>Complete genome of Weissella ceti strain WS74 isolated from diseased rainbow trout in Brazil.</title>
        <authorList>
            <person name="Figueiredo H.C.P."/>
            <person name="Leal C.A.G."/>
            <person name="Pereira F.L."/>
            <person name="Soares S.C."/>
            <person name="Dorella F.A."/>
            <person name="Carvalho A.F."/>
            <person name="Azevedo V.A.C."/>
        </authorList>
    </citation>
    <scope>NUCLEOTIDE SEQUENCE [LARGE SCALE GENOMIC DNA]</scope>
    <source>
        <strain evidence="2">WS74</strain>
    </source>
</reference>
<dbReference type="Proteomes" id="UP000029079">
    <property type="component" value="Chromosome"/>
</dbReference>
<protein>
    <submittedName>
        <fullName evidence="1">Uncharacterized protein</fullName>
    </submittedName>
</protein>
<dbReference type="EMBL" id="CP009223">
    <property type="protein sequence ID" value="AIM63095.1"/>
    <property type="molecule type" value="Genomic_DNA"/>
</dbReference>
<evidence type="ECO:0000313" key="2">
    <source>
        <dbReference type="Proteomes" id="UP000029079"/>
    </source>
</evidence>
<organism evidence="1 2">
    <name type="scientific">Weissella ceti</name>
    <dbReference type="NCBI Taxonomy" id="759620"/>
    <lineage>
        <taxon>Bacteria</taxon>
        <taxon>Bacillati</taxon>
        <taxon>Bacillota</taxon>
        <taxon>Bacilli</taxon>
        <taxon>Lactobacillales</taxon>
        <taxon>Lactobacillaceae</taxon>
        <taxon>Weissella</taxon>
    </lineage>
</organism>
<proteinExistence type="predicted"/>
<reference evidence="1 2" key="1">
    <citation type="journal article" date="2014" name="Genome Announc.">
        <title>Complete Genome Sequences of Fish Pathogenic Weissella ceti Strains WS74 and WS105.</title>
        <authorList>
            <person name="Figueiredo H.C."/>
            <person name="Leal C.A."/>
            <person name="Dorella F.A."/>
            <person name="Carvalho A.F."/>
            <person name="Soares S.C."/>
            <person name="Pereira F.L."/>
            <person name="Azevedo V.A."/>
        </authorList>
    </citation>
    <scope>NUCLEOTIDE SEQUENCE [LARGE SCALE GENOMIC DNA]</scope>
    <source>
        <strain evidence="1 2">WS74</strain>
    </source>
</reference>
<dbReference type="KEGG" id="wct:WS74_0843"/>
<sequence length="170" mass="18931">MATVDMEQWFEGMDEETAEPNAFGFDDGITDAVLTDVSLFESKNSNWSAVQLEFTDAGGTTDNNFRISLSKKKTDGSKLSVKQWQRNVFQLMRPLILSDKNYKSVLDLDTLNQGNVAVVEALQILVDKLVVRVEKTTPEPKDGEDAGFAEYKFLKVEAPKAQAPADEEAF</sequence>
<accession>A0A088GHF3</accession>
<dbReference type="RefSeq" id="WP_038536294.1">
    <property type="nucleotide sequence ID" value="NZ_CP009223.1"/>
</dbReference>
<evidence type="ECO:0000313" key="1">
    <source>
        <dbReference type="EMBL" id="AIM63095.1"/>
    </source>
</evidence>
<name>A0A088GHF3_9LACO</name>